<dbReference type="InterPro" id="IPR007829">
    <property type="entry name" value="TM2"/>
</dbReference>
<evidence type="ECO:0000313" key="10">
    <source>
        <dbReference type="Proteomes" id="UP000322918"/>
    </source>
</evidence>
<evidence type="ECO:0000256" key="3">
    <source>
        <dbReference type="ARBA" id="ARBA00022989"/>
    </source>
</evidence>
<proteinExistence type="predicted"/>
<comment type="subcellular location">
    <subcellularLocation>
        <location evidence="1">Membrane</location>
        <topology evidence="1">Multi-pass membrane protein</topology>
    </subcellularLocation>
</comment>
<feature type="transmembrane region" description="Helical" evidence="5">
    <location>
        <begin position="50"/>
        <end position="68"/>
    </location>
</feature>
<feature type="domain" description="TM2" evidence="6">
    <location>
        <begin position="51"/>
        <end position="94"/>
    </location>
</feature>
<evidence type="ECO:0000313" key="7">
    <source>
        <dbReference type="EMBL" id="KAA8475551.1"/>
    </source>
</evidence>
<evidence type="ECO:0000256" key="5">
    <source>
        <dbReference type="SAM" id="Phobius"/>
    </source>
</evidence>
<sequence>MDYQNLLYNLKGVTPEEFSFLQQIMNGMTPEQAQRFIMFYSGKRRSPNDILVFTLIGFLGVAGIQRFITRQIGMGILYFLTGGLCFIGTIVDAINHRSLAQEFNQDAAIECAQMVKMM</sequence>
<keyword evidence="10" id="KW-1185">Reference proteome</keyword>
<dbReference type="GO" id="GO:0016020">
    <property type="term" value="C:membrane"/>
    <property type="evidence" value="ECO:0007669"/>
    <property type="project" value="UniProtKB-SubCell"/>
</dbReference>
<reference evidence="8 9" key="1">
    <citation type="submission" date="2018-12" db="EMBL/GenBank/DDBJ databases">
        <title>The Draft Genome Sequence of the Soil Bacterium Pedobacter tournemirensis R1.</title>
        <authorList>
            <person name="He J."/>
        </authorList>
    </citation>
    <scope>NUCLEOTIDE SEQUENCE [LARGE SCALE GENOMIC DNA]</scope>
    <source>
        <strain evidence="8 9">R1</strain>
    </source>
</reference>
<reference evidence="7 10" key="2">
    <citation type="submission" date="2019-09" db="EMBL/GenBank/DDBJ databases">
        <title>Pararcticibacter amylolyticus gen. nov., sp. nov., isolated from a rottenly hemp rope, and reclassification of Pedobacter tournemirensis as Pararcticibacter tournemirensis comb. nov.</title>
        <authorList>
            <person name="Cai Y."/>
        </authorList>
    </citation>
    <scope>NUCLEOTIDE SEQUENCE [LARGE SCALE GENOMIC DNA]</scope>
    <source>
        <strain evidence="7 10">TF5-37.2-LB10</strain>
    </source>
</reference>
<evidence type="ECO:0000313" key="8">
    <source>
        <dbReference type="EMBL" id="RXF71905.1"/>
    </source>
</evidence>
<comment type="caution">
    <text evidence="8">The sequence shown here is derived from an EMBL/GenBank/DDBJ whole genome shotgun (WGS) entry which is preliminary data.</text>
</comment>
<feature type="transmembrane region" description="Helical" evidence="5">
    <location>
        <begin position="74"/>
        <end position="94"/>
    </location>
</feature>
<keyword evidence="2 5" id="KW-0812">Transmembrane</keyword>
<evidence type="ECO:0000256" key="4">
    <source>
        <dbReference type="ARBA" id="ARBA00023136"/>
    </source>
</evidence>
<accession>A0A4Q0MF45</accession>
<dbReference type="Pfam" id="PF05154">
    <property type="entry name" value="TM2"/>
    <property type="match status" value="1"/>
</dbReference>
<dbReference type="EMBL" id="RXOC01000002">
    <property type="protein sequence ID" value="RXF71905.1"/>
    <property type="molecule type" value="Genomic_DNA"/>
</dbReference>
<evidence type="ECO:0000259" key="6">
    <source>
        <dbReference type="Pfam" id="PF05154"/>
    </source>
</evidence>
<name>A0A4Q0MF45_9SPHI</name>
<dbReference type="EMBL" id="VWNE01000052">
    <property type="protein sequence ID" value="KAA8475551.1"/>
    <property type="molecule type" value="Genomic_DNA"/>
</dbReference>
<evidence type="ECO:0000256" key="1">
    <source>
        <dbReference type="ARBA" id="ARBA00004141"/>
    </source>
</evidence>
<dbReference type="Proteomes" id="UP000290848">
    <property type="component" value="Unassembled WGS sequence"/>
</dbReference>
<keyword evidence="4 5" id="KW-0472">Membrane</keyword>
<evidence type="ECO:0000256" key="2">
    <source>
        <dbReference type="ARBA" id="ARBA00022692"/>
    </source>
</evidence>
<protein>
    <submittedName>
        <fullName evidence="8">TM2 domain-containing protein</fullName>
    </submittedName>
</protein>
<keyword evidence="3 5" id="KW-1133">Transmembrane helix</keyword>
<dbReference type="OrthoDB" id="9816361at2"/>
<organism evidence="8 9">
    <name type="scientific">Arcticibacter tournemirensis</name>
    <dbReference type="NCBI Taxonomy" id="699437"/>
    <lineage>
        <taxon>Bacteria</taxon>
        <taxon>Pseudomonadati</taxon>
        <taxon>Bacteroidota</taxon>
        <taxon>Sphingobacteriia</taxon>
        <taxon>Sphingobacteriales</taxon>
        <taxon>Sphingobacteriaceae</taxon>
        <taxon>Arcticibacter</taxon>
    </lineage>
</organism>
<evidence type="ECO:0000313" key="9">
    <source>
        <dbReference type="Proteomes" id="UP000290848"/>
    </source>
</evidence>
<gene>
    <name evidence="8" type="ORF">EKH83_04265</name>
    <name evidence="7" type="ORF">F1649_21400</name>
</gene>
<dbReference type="AlphaFoldDB" id="A0A4Q0MF45"/>
<dbReference type="RefSeq" id="WP_128768153.1">
    <property type="nucleotide sequence ID" value="NZ_RXOC01000002.1"/>
</dbReference>
<dbReference type="Proteomes" id="UP000322918">
    <property type="component" value="Unassembled WGS sequence"/>
</dbReference>